<keyword evidence="4" id="KW-1185">Reference proteome</keyword>
<evidence type="ECO:0000313" key="4">
    <source>
        <dbReference type="Proteomes" id="UP000603904"/>
    </source>
</evidence>
<organism evidence="3 4">
    <name type="scientific">Microbispora corallina</name>
    <dbReference type="NCBI Taxonomy" id="83302"/>
    <lineage>
        <taxon>Bacteria</taxon>
        <taxon>Bacillati</taxon>
        <taxon>Actinomycetota</taxon>
        <taxon>Actinomycetes</taxon>
        <taxon>Streptosporangiales</taxon>
        <taxon>Streptosporangiaceae</taxon>
        <taxon>Microbispora</taxon>
    </lineage>
</organism>
<dbReference type="InterPro" id="IPR000683">
    <property type="entry name" value="Gfo/Idh/MocA-like_OxRdtase_N"/>
</dbReference>
<reference evidence="3 4" key="1">
    <citation type="submission" date="2021-01" db="EMBL/GenBank/DDBJ databases">
        <title>Whole genome shotgun sequence of Microbispora corallina NBRC 16416.</title>
        <authorList>
            <person name="Komaki H."/>
            <person name="Tamura T."/>
        </authorList>
    </citation>
    <scope>NUCLEOTIDE SEQUENCE [LARGE SCALE GENOMIC DNA]</scope>
    <source>
        <strain evidence="3 4">NBRC 16416</strain>
    </source>
</reference>
<dbReference type="SUPFAM" id="SSF51735">
    <property type="entry name" value="NAD(P)-binding Rossmann-fold domains"/>
    <property type="match status" value="1"/>
</dbReference>
<feature type="domain" description="Gfo/Idh/MocA-like oxidoreductase N-terminal" evidence="1">
    <location>
        <begin position="7"/>
        <end position="125"/>
    </location>
</feature>
<dbReference type="Pfam" id="PF22725">
    <property type="entry name" value="GFO_IDH_MocA_C3"/>
    <property type="match status" value="1"/>
</dbReference>
<dbReference type="EMBL" id="BOOC01000035">
    <property type="protein sequence ID" value="GIH43122.1"/>
    <property type="molecule type" value="Genomic_DNA"/>
</dbReference>
<dbReference type="Pfam" id="PF01408">
    <property type="entry name" value="GFO_IDH_MocA"/>
    <property type="match status" value="1"/>
</dbReference>
<accession>A0ABQ4G7S1</accession>
<comment type="caution">
    <text evidence="3">The sequence shown here is derived from an EMBL/GenBank/DDBJ whole genome shotgun (WGS) entry which is preliminary data.</text>
</comment>
<dbReference type="InterPro" id="IPR051450">
    <property type="entry name" value="Gfo/Idh/MocA_Oxidoreductases"/>
</dbReference>
<evidence type="ECO:0000313" key="3">
    <source>
        <dbReference type="EMBL" id="GIH43122.1"/>
    </source>
</evidence>
<dbReference type="PANTHER" id="PTHR43377:SF1">
    <property type="entry name" value="BILIVERDIN REDUCTASE A"/>
    <property type="match status" value="1"/>
</dbReference>
<evidence type="ECO:0000259" key="1">
    <source>
        <dbReference type="Pfam" id="PF01408"/>
    </source>
</evidence>
<name>A0ABQ4G7S1_9ACTN</name>
<dbReference type="InterPro" id="IPR036291">
    <property type="entry name" value="NAD(P)-bd_dom_sf"/>
</dbReference>
<dbReference type="InterPro" id="IPR055170">
    <property type="entry name" value="GFO_IDH_MocA-like_dom"/>
</dbReference>
<sequence>MSRKPVGVAILGAAHTGHAWAYSRALSESPNAHVVGLYDPEPEHSRWIRQDFGVPLIDDTEALLTSPEVDAVLVCSANDEHRAHVELAAVHGRHVLCEKPIATTAEDAEAMVAACAAAGVQLHLAFVSRFLPLVGRARTAVRDGRLGDLIGLVGANRGRPPLPPAYPRWITDPVAAGGGALIDHSVHVTDVMRHVSGLEVAEVSAEAGALLWNLDVDDVAVVSLRWENGAVGSIDPSWSVPAHHPWDCDFSLRLVGTEGSLEITDGAEALNVVSTREGGPRGLRRASFAEDADRAMIEAFLASVRAGVVEDPCATGQDGVRALEVALAAYRSSDLGQVVEFRQPAGRVDGCGDMREGQNAQS</sequence>
<dbReference type="Proteomes" id="UP000603904">
    <property type="component" value="Unassembled WGS sequence"/>
</dbReference>
<feature type="domain" description="GFO/IDH/MocA-like oxidoreductase" evidence="2">
    <location>
        <begin position="136"/>
        <end position="262"/>
    </location>
</feature>
<dbReference type="Gene3D" id="3.40.50.720">
    <property type="entry name" value="NAD(P)-binding Rossmann-like Domain"/>
    <property type="match status" value="1"/>
</dbReference>
<dbReference type="RefSeq" id="WP_204060271.1">
    <property type="nucleotide sequence ID" value="NZ_BAAAGP010000029.1"/>
</dbReference>
<dbReference type="SUPFAM" id="SSF55347">
    <property type="entry name" value="Glyceraldehyde-3-phosphate dehydrogenase-like, C-terminal domain"/>
    <property type="match status" value="1"/>
</dbReference>
<protein>
    <submittedName>
        <fullName evidence="3">Dehydrogenase</fullName>
    </submittedName>
</protein>
<dbReference type="PANTHER" id="PTHR43377">
    <property type="entry name" value="BILIVERDIN REDUCTASE A"/>
    <property type="match status" value="1"/>
</dbReference>
<dbReference type="Gene3D" id="3.30.360.10">
    <property type="entry name" value="Dihydrodipicolinate Reductase, domain 2"/>
    <property type="match status" value="1"/>
</dbReference>
<gene>
    <name evidence="3" type="ORF">Mco01_61220</name>
</gene>
<evidence type="ECO:0000259" key="2">
    <source>
        <dbReference type="Pfam" id="PF22725"/>
    </source>
</evidence>
<proteinExistence type="predicted"/>